<dbReference type="EMBL" id="NJGD01000001">
    <property type="protein sequence ID" value="PJR16813.1"/>
    <property type="molecule type" value="Genomic_DNA"/>
</dbReference>
<comment type="caution">
    <text evidence="1">The sequence shown here is derived from an EMBL/GenBank/DDBJ whole genome shotgun (WGS) entry which is preliminary data.</text>
</comment>
<name>A0A2J0Z8I1_RHIML</name>
<organism evidence="1 2">
    <name type="scientific">Rhizobium meliloti</name>
    <name type="common">Ensifer meliloti</name>
    <name type="synonym">Sinorhizobium meliloti</name>
    <dbReference type="NCBI Taxonomy" id="382"/>
    <lineage>
        <taxon>Bacteria</taxon>
        <taxon>Pseudomonadati</taxon>
        <taxon>Pseudomonadota</taxon>
        <taxon>Alphaproteobacteria</taxon>
        <taxon>Hyphomicrobiales</taxon>
        <taxon>Rhizobiaceae</taxon>
        <taxon>Sinorhizobium/Ensifer group</taxon>
        <taxon>Sinorhizobium</taxon>
    </lineage>
</organism>
<reference evidence="1 2" key="1">
    <citation type="submission" date="2017-06" db="EMBL/GenBank/DDBJ databases">
        <title>Ensifer strains isolated from leguminous trees and herbs display diverse denitrification phenotypes with some acting as strong N2O sinks.</title>
        <authorList>
            <person name="Woliy K."/>
            <person name="Mania D."/>
            <person name="Bakken L.R."/>
            <person name="Frostegard A."/>
        </authorList>
    </citation>
    <scope>NUCLEOTIDE SEQUENCE [LARGE SCALE GENOMIC DNA]</scope>
    <source>
        <strain evidence="1 2">AC50a</strain>
    </source>
</reference>
<sequence length="151" mass="17396">MTEFVHIERGHWVLAFDEPYGPYLSAMPEHLEMFASRGGGWESCRATEIFHVYRVDDVKPKTYFIDPDESVAHPRSYIKDRQPRSHVIAAGTTREAMIDLRDKMFAIGSATSDRIEAEMYRRVERFAAKERAKAIKKIHASLPHIFGKDAK</sequence>
<accession>A0A2J0Z8I1</accession>
<evidence type="ECO:0000313" key="2">
    <source>
        <dbReference type="Proteomes" id="UP000231987"/>
    </source>
</evidence>
<gene>
    <name evidence="1" type="ORF">CEJ86_01000</name>
</gene>
<dbReference type="AlphaFoldDB" id="A0A2J0Z8I1"/>
<proteinExistence type="predicted"/>
<dbReference type="Proteomes" id="UP000231987">
    <property type="component" value="Unassembled WGS sequence"/>
</dbReference>
<dbReference type="RefSeq" id="WP_100669429.1">
    <property type="nucleotide sequence ID" value="NZ_NJGD01000001.1"/>
</dbReference>
<protein>
    <submittedName>
        <fullName evidence="1">Uncharacterized protein</fullName>
    </submittedName>
</protein>
<evidence type="ECO:0000313" key="1">
    <source>
        <dbReference type="EMBL" id="PJR16813.1"/>
    </source>
</evidence>